<evidence type="ECO:0000313" key="2">
    <source>
        <dbReference type="Proteomes" id="UP000242770"/>
    </source>
</evidence>
<dbReference type="AlphaFoldDB" id="A0A0F7S2V3"/>
<name>A0A0F7S2V3_9BASI</name>
<proteinExistence type="predicted"/>
<protein>
    <submittedName>
        <fullName evidence="1">Uncharacterized protein</fullName>
    </submittedName>
</protein>
<accession>A0A0F7S2V3</accession>
<dbReference type="Proteomes" id="UP000242770">
    <property type="component" value="Unassembled WGS sequence"/>
</dbReference>
<evidence type="ECO:0000313" key="1">
    <source>
        <dbReference type="EMBL" id="CDS01639.1"/>
    </source>
</evidence>
<reference evidence="2" key="1">
    <citation type="submission" date="2014-06" db="EMBL/GenBank/DDBJ databases">
        <authorList>
            <person name="Berkman P.J."/>
        </authorList>
    </citation>
    <scope>NUCLEOTIDE SEQUENCE [LARGE SCALE GENOMIC DNA]</scope>
</reference>
<sequence>MGSTRAPAEVLGPAKYQLVSFLLRSSCSLSVEPPVQYTIATIRNQDRSLLGFPWRLAPA</sequence>
<gene>
    <name evidence="1" type="primary">SSCI71070.1</name>
</gene>
<organism evidence="1 2">
    <name type="scientific">Sporisorium scitamineum</name>
    <dbReference type="NCBI Taxonomy" id="49012"/>
    <lineage>
        <taxon>Eukaryota</taxon>
        <taxon>Fungi</taxon>
        <taxon>Dikarya</taxon>
        <taxon>Basidiomycota</taxon>
        <taxon>Ustilaginomycotina</taxon>
        <taxon>Ustilaginomycetes</taxon>
        <taxon>Ustilaginales</taxon>
        <taxon>Ustilaginaceae</taxon>
        <taxon>Sporisorium</taxon>
    </lineage>
</organism>
<keyword evidence="2" id="KW-1185">Reference proteome</keyword>
<dbReference type="EMBL" id="CCFA01004275">
    <property type="protein sequence ID" value="CDS01639.1"/>
    <property type="molecule type" value="Genomic_DNA"/>
</dbReference>